<sequence>RFFGRLPFVSAEVTKDTRKVEVNIEAKPTAEELQQIFEQYAEDYNGGLDGWRNLGFRKEGVGGICWLNSFVVKNVLPIDDTTGGGVDETGHYTAQRLFTALQFKRDGLLAPFGVGAEEATAPQAIQELP</sequence>
<organism evidence="1">
    <name type="scientific">Salmonella enterica subsp. enterica serovar Agona</name>
    <dbReference type="NCBI Taxonomy" id="58095"/>
    <lineage>
        <taxon>Bacteria</taxon>
        <taxon>Pseudomonadati</taxon>
        <taxon>Pseudomonadota</taxon>
        <taxon>Gammaproteobacteria</taxon>
        <taxon>Enterobacterales</taxon>
        <taxon>Enterobacteriaceae</taxon>
        <taxon>Salmonella</taxon>
    </lineage>
</organism>
<protein>
    <submittedName>
        <fullName evidence="1">Uncharacterized protein</fullName>
    </submittedName>
</protein>
<name>A0A5W8RSD3_SALET</name>
<reference evidence="1" key="1">
    <citation type="submission" date="2018-07" db="EMBL/GenBank/DDBJ databases">
        <authorList>
            <person name="Ashton P.M."/>
            <person name="Dallman T."/>
            <person name="Nair S."/>
            <person name="De Pinna E."/>
            <person name="Peters T."/>
            <person name="Grant K."/>
        </authorList>
    </citation>
    <scope>NUCLEOTIDE SEQUENCE</scope>
    <source>
        <strain evidence="1">488730</strain>
    </source>
</reference>
<gene>
    <name evidence="1" type="ORF">DU232_25335</name>
</gene>
<feature type="non-terminal residue" evidence="1">
    <location>
        <position position="1"/>
    </location>
</feature>
<accession>A0A5W8RSD3</accession>
<dbReference type="AlphaFoldDB" id="A0A5W8RSD3"/>
<proteinExistence type="predicted"/>
<comment type="caution">
    <text evidence="1">The sequence shown here is derived from an EMBL/GenBank/DDBJ whole genome shotgun (WGS) entry which is preliminary data.</text>
</comment>
<dbReference type="EMBL" id="AAHNKL010000072">
    <property type="protein sequence ID" value="EBY1992268.1"/>
    <property type="molecule type" value="Genomic_DNA"/>
</dbReference>
<evidence type="ECO:0000313" key="1">
    <source>
        <dbReference type="EMBL" id="EBY1992268.1"/>
    </source>
</evidence>